<organism evidence="2 3">
    <name type="scientific">Aldrovandia affinis</name>
    <dbReference type="NCBI Taxonomy" id="143900"/>
    <lineage>
        <taxon>Eukaryota</taxon>
        <taxon>Metazoa</taxon>
        <taxon>Chordata</taxon>
        <taxon>Craniata</taxon>
        <taxon>Vertebrata</taxon>
        <taxon>Euteleostomi</taxon>
        <taxon>Actinopterygii</taxon>
        <taxon>Neopterygii</taxon>
        <taxon>Teleostei</taxon>
        <taxon>Notacanthiformes</taxon>
        <taxon>Halosauridae</taxon>
        <taxon>Aldrovandia</taxon>
    </lineage>
</organism>
<keyword evidence="3" id="KW-1185">Reference proteome</keyword>
<accession>A0AAD7RXG3</accession>
<name>A0AAD7RXG3_9TELE</name>
<dbReference type="Gene3D" id="1.20.1070.10">
    <property type="entry name" value="Rhodopsin 7-helix transmembrane proteins"/>
    <property type="match status" value="1"/>
</dbReference>
<dbReference type="AlphaFoldDB" id="A0AAD7RXG3"/>
<dbReference type="GO" id="GO:0004984">
    <property type="term" value="F:olfactory receptor activity"/>
    <property type="evidence" value="ECO:0007669"/>
    <property type="project" value="TreeGrafter"/>
</dbReference>
<comment type="caution">
    <text evidence="2">The sequence shown here is derived from an EMBL/GenBank/DDBJ whole genome shotgun (WGS) entry which is preliminary data.</text>
</comment>
<dbReference type="PANTHER" id="PTHR26451:SF866">
    <property type="entry name" value="ODORANT RECEPTOR-RELATED"/>
    <property type="match status" value="1"/>
</dbReference>
<feature type="transmembrane region" description="Helical" evidence="1">
    <location>
        <begin position="34"/>
        <end position="58"/>
    </location>
</feature>
<sequence>MGLSLIPVLFFVYINCVMLVILKSKAAFQGMSRYILFGHMLFADTFQLIWSLLCYIVAMVKIYMSNGLCVIILLVANILTRISPLNLAVMALERCLSPLIYGLRDESFRPVFVHYFTFSLKNKIKPTVA</sequence>
<feature type="transmembrane region" description="Helical" evidence="1">
    <location>
        <begin position="6"/>
        <end position="22"/>
    </location>
</feature>
<dbReference type="EMBL" id="JAINUG010000149">
    <property type="protein sequence ID" value="KAJ8392117.1"/>
    <property type="molecule type" value="Genomic_DNA"/>
</dbReference>
<dbReference type="InterPro" id="IPR052921">
    <property type="entry name" value="GPCR1_Superfamily_Member"/>
</dbReference>
<evidence type="ECO:0000313" key="3">
    <source>
        <dbReference type="Proteomes" id="UP001221898"/>
    </source>
</evidence>
<feature type="transmembrane region" description="Helical" evidence="1">
    <location>
        <begin position="64"/>
        <end position="82"/>
    </location>
</feature>
<keyword evidence="1" id="KW-0472">Membrane</keyword>
<evidence type="ECO:0000256" key="1">
    <source>
        <dbReference type="SAM" id="Phobius"/>
    </source>
</evidence>
<gene>
    <name evidence="2" type="ORF">AAFF_G00079230</name>
</gene>
<dbReference type="GO" id="GO:0016020">
    <property type="term" value="C:membrane"/>
    <property type="evidence" value="ECO:0007669"/>
    <property type="project" value="TreeGrafter"/>
</dbReference>
<proteinExistence type="predicted"/>
<dbReference type="PANTHER" id="PTHR26451">
    <property type="entry name" value="G_PROTEIN_RECEP_F1_2 DOMAIN-CONTAINING PROTEIN"/>
    <property type="match status" value="1"/>
</dbReference>
<keyword evidence="1" id="KW-1133">Transmembrane helix</keyword>
<reference evidence="2" key="1">
    <citation type="journal article" date="2023" name="Science">
        <title>Genome structures resolve the early diversification of teleost fishes.</title>
        <authorList>
            <person name="Parey E."/>
            <person name="Louis A."/>
            <person name="Montfort J."/>
            <person name="Bouchez O."/>
            <person name="Roques C."/>
            <person name="Iampietro C."/>
            <person name="Lluch J."/>
            <person name="Castinel A."/>
            <person name="Donnadieu C."/>
            <person name="Desvignes T."/>
            <person name="Floi Bucao C."/>
            <person name="Jouanno E."/>
            <person name="Wen M."/>
            <person name="Mejri S."/>
            <person name="Dirks R."/>
            <person name="Jansen H."/>
            <person name="Henkel C."/>
            <person name="Chen W.J."/>
            <person name="Zahm M."/>
            <person name="Cabau C."/>
            <person name="Klopp C."/>
            <person name="Thompson A.W."/>
            <person name="Robinson-Rechavi M."/>
            <person name="Braasch I."/>
            <person name="Lecointre G."/>
            <person name="Bobe J."/>
            <person name="Postlethwait J.H."/>
            <person name="Berthelot C."/>
            <person name="Roest Crollius H."/>
            <person name="Guiguen Y."/>
        </authorList>
    </citation>
    <scope>NUCLEOTIDE SEQUENCE</scope>
    <source>
        <strain evidence="2">NC1722</strain>
    </source>
</reference>
<dbReference type="GO" id="GO:0005549">
    <property type="term" value="F:odorant binding"/>
    <property type="evidence" value="ECO:0007669"/>
    <property type="project" value="TreeGrafter"/>
</dbReference>
<evidence type="ECO:0000313" key="2">
    <source>
        <dbReference type="EMBL" id="KAJ8392117.1"/>
    </source>
</evidence>
<keyword evidence="1" id="KW-0812">Transmembrane</keyword>
<dbReference type="Proteomes" id="UP001221898">
    <property type="component" value="Unassembled WGS sequence"/>
</dbReference>
<protein>
    <submittedName>
        <fullName evidence="2">Uncharacterized protein</fullName>
    </submittedName>
</protein>